<protein>
    <submittedName>
        <fullName evidence="2">Uncharacterized protein</fullName>
    </submittedName>
</protein>
<keyword evidence="1" id="KW-0472">Membrane</keyword>
<dbReference type="Proteomes" id="UP000199315">
    <property type="component" value="Unassembled WGS sequence"/>
</dbReference>
<gene>
    <name evidence="2" type="ORF">SAMN05421730_1002214</name>
</gene>
<name>A0A1D3TQG6_9FIRM</name>
<dbReference type="AlphaFoldDB" id="A0A1D3TQG6"/>
<sequence length="48" mass="5631">MNTLTIIIYIVNAAILFGIVSIIICLRKHLKNKNRKKEFDKMKIDDLK</sequence>
<dbReference type="RefSeq" id="WP_169823583.1">
    <property type="nucleotide sequence ID" value="NZ_FMKA01000002.1"/>
</dbReference>
<keyword evidence="3" id="KW-1185">Reference proteome</keyword>
<feature type="transmembrane region" description="Helical" evidence="1">
    <location>
        <begin position="6"/>
        <end position="26"/>
    </location>
</feature>
<dbReference type="EMBL" id="FMKA01000002">
    <property type="protein sequence ID" value="SCP95803.1"/>
    <property type="molecule type" value="Genomic_DNA"/>
</dbReference>
<organism evidence="2 3">
    <name type="scientific">Anaerobium acetethylicum</name>
    <dbReference type="NCBI Taxonomy" id="1619234"/>
    <lineage>
        <taxon>Bacteria</taxon>
        <taxon>Bacillati</taxon>
        <taxon>Bacillota</taxon>
        <taxon>Clostridia</taxon>
        <taxon>Lachnospirales</taxon>
        <taxon>Lachnospiraceae</taxon>
        <taxon>Anaerobium</taxon>
    </lineage>
</organism>
<keyword evidence="1" id="KW-1133">Transmembrane helix</keyword>
<evidence type="ECO:0000313" key="2">
    <source>
        <dbReference type="EMBL" id="SCP95803.1"/>
    </source>
</evidence>
<accession>A0A1D3TQG6</accession>
<evidence type="ECO:0000256" key="1">
    <source>
        <dbReference type="SAM" id="Phobius"/>
    </source>
</evidence>
<evidence type="ECO:0000313" key="3">
    <source>
        <dbReference type="Proteomes" id="UP000199315"/>
    </source>
</evidence>
<proteinExistence type="predicted"/>
<keyword evidence="1" id="KW-0812">Transmembrane</keyword>
<reference evidence="2 3" key="1">
    <citation type="submission" date="2016-09" db="EMBL/GenBank/DDBJ databases">
        <authorList>
            <person name="Capua I."/>
            <person name="De Benedictis P."/>
            <person name="Joannis T."/>
            <person name="Lombin L.H."/>
            <person name="Cattoli G."/>
        </authorList>
    </citation>
    <scope>NUCLEOTIDE SEQUENCE [LARGE SCALE GENOMIC DNA]</scope>
    <source>
        <strain evidence="2 3">GluBS11</strain>
    </source>
</reference>